<dbReference type="OrthoDB" id="5975154at2759"/>
<feature type="transmembrane region" description="Helical" evidence="1">
    <location>
        <begin position="82"/>
        <end position="105"/>
    </location>
</feature>
<keyword evidence="1" id="KW-1133">Transmembrane helix</keyword>
<keyword evidence="1" id="KW-0472">Membrane</keyword>
<dbReference type="AlphaFoldDB" id="A0A4C1TYB6"/>
<sequence length="205" mass="23379">MKNWPYDTQVCTYTFGDLQQEWQPVNFWVHKMTDIVEFVDPGPGWSLFRIRQSRTDLHYCCKNVTNAAMHTIKLTFEIRREAAALTAIVIIPCVILAALTVSSQMLEVKGHVRAGLLSFNIYIHLALLKQVDTSMPRHGGEAKKSTRRLILGIRCADVKDAVEVLACRRSHPPDTDDREALECWQVARMRPTTYVPGTHVECEIQ</sequence>
<dbReference type="SUPFAM" id="SSF63712">
    <property type="entry name" value="Nicotinic receptor ligand binding domain-like"/>
    <property type="match status" value="1"/>
</dbReference>
<keyword evidence="1" id="KW-0812">Transmembrane</keyword>
<accession>A0A4C1TYB6</accession>
<comment type="caution">
    <text evidence="2">The sequence shown here is derived from an EMBL/GenBank/DDBJ whole genome shotgun (WGS) entry which is preliminary data.</text>
</comment>
<evidence type="ECO:0000313" key="2">
    <source>
        <dbReference type="EMBL" id="GBP19051.1"/>
    </source>
</evidence>
<reference evidence="2 3" key="1">
    <citation type="journal article" date="2019" name="Commun. Biol.">
        <title>The bagworm genome reveals a unique fibroin gene that provides high tensile strength.</title>
        <authorList>
            <person name="Kono N."/>
            <person name="Nakamura H."/>
            <person name="Ohtoshi R."/>
            <person name="Tomita M."/>
            <person name="Numata K."/>
            <person name="Arakawa K."/>
        </authorList>
    </citation>
    <scope>NUCLEOTIDE SEQUENCE [LARGE SCALE GENOMIC DNA]</scope>
</reference>
<organism evidence="2 3">
    <name type="scientific">Eumeta variegata</name>
    <name type="common">Bagworm moth</name>
    <name type="synonym">Eumeta japonica</name>
    <dbReference type="NCBI Taxonomy" id="151549"/>
    <lineage>
        <taxon>Eukaryota</taxon>
        <taxon>Metazoa</taxon>
        <taxon>Ecdysozoa</taxon>
        <taxon>Arthropoda</taxon>
        <taxon>Hexapoda</taxon>
        <taxon>Insecta</taxon>
        <taxon>Pterygota</taxon>
        <taxon>Neoptera</taxon>
        <taxon>Endopterygota</taxon>
        <taxon>Lepidoptera</taxon>
        <taxon>Glossata</taxon>
        <taxon>Ditrysia</taxon>
        <taxon>Tineoidea</taxon>
        <taxon>Psychidae</taxon>
        <taxon>Oiketicinae</taxon>
        <taxon>Eumeta</taxon>
    </lineage>
</organism>
<dbReference type="Gene3D" id="2.70.170.10">
    <property type="entry name" value="Neurotransmitter-gated ion-channel ligand-binding domain"/>
    <property type="match status" value="1"/>
</dbReference>
<evidence type="ECO:0000256" key="1">
    <source>
        <dbReference type="SAM" id="Phobius"/>
    </source>
</evidence>
<dbReference type="InterPro" id="IPR036734">
    <property type="entry name" value="Neur_chan_lig-bd_sf"/>
</dbReference>
<gene>
    <name evidence="2" type="ORF">EVAR_83363_1</name>
</gene>
<dbReference type="EMBL" id="BGZK01000104">
    <property type="protein sequence ID" value="GBP19051.1"/>
    <property type="molecule type" value="Genomic_DNA"/>
</dbReference>
<evidence type="ECO:0000313" key="3">
    <source>
        <dbReference type="Proteomes" id="UP000299102"/>
    </source>
</evidence>
<dbReference type="GO" id="GO:0005230">
    <property type="term" value="F:extracellular ligand-gated monoatomic ion channel activity"/>
    <property type="evidence" value="ECO:0007669"/>
    <property type="project" value="InterPro"/>
</dbReference>
<evidence type="ECO:0008006" key="4">
    <source>
        <dbReference type="Google" id="ProtNLM"/>
    </source>
</evidence>
<dbReference type="Proteomes" id="UP000299102">
    <property type="component" value="Unassembled WGS sequence"/>
</dbReference>
<feature type="transmembrane region" description="Helical" evidence="1">
    <location>
        <begin position="111"/>
        <end position="128"/>
    </location>
</feature>
<keyword evidence="3" id="KW-1185">Reference proteome</keyword>
<proteinExistence type="predicted"/>
<protein>
    <recommendedName>
        <fullName evidence="4">Neuronal acetylcholine receptor subunit alpha-7</fullName>
    </recommendedName>
</protein>
<name>A0A4C1TYB6_EUMVA</name>
<dbReference type="GO" id="GO:0016020">
    <property type="term" value="C:membrane"/>
    <property type="evidence" value="ECO:0007669"/>
    <property type="project" value="InterPro"/>
</dbReference>